<dbReference type="AlphaFoldDB" id="A0A9Q0IXM1"/>
<dbReference type="Proteomes" id="UP001148018">
    <property type="component" value="Unassembled WGS sequence"/>
</dbReference>
<evidence type="ECO:0000313" key="2">
    <source>
        <dbReference type="EMBL" id="KAJ3613663.1"/>
    </source>
</evidence>
<proteinExistence type="predicted"/>
<keyword evidence="3" id="KW-1185">Reference proteome</keyword>
<name>A0A9Q0IXM1_9TELE</name>
<reference evidence="2" key="1">
    <citation type="submission" date="2022-07" db="EMBL/GenBank/DDBJ databases">
        <title>Chromosome-level genome of Muraenolepis orangiensis.</title>
        <authorList>
            <person name="Kim J."/>
        </authorList>
    </citation>
    <scope>NUCLEOTIDE SEQUENCE</scope>
    <source>
        <strain evidence="2">KU_S4_2022</strain>
        <tissue evidence="2">Muscle</tissue>
    </source>
</reference>
<evidence type="ECO:0000313" key="3">
    <source>
        <dbReference type="Proteomes" id="UP001148018"/>
    </source>
</evidence>
<accession>A0A9Q0IXM1</accession>
<organism evidence="2 3">
    <name type="scientific">Muraenolepis orangiensis</name>
    <name type="common">Patagonian moray cod</name>
    <dbReference type="NCBI Taxonomy" id="630683"/>
    <lineage>
        <taxon>Eukaryota</taxon>
        <taxon>Metazoa</taxon>
        <taxon>Chordata</taxon>
        <taxon>Craniata</taxon>
        <taxon>Vertebrata</taxon>
        <taxon>Euteleostomi</taxon>
        <taxon>Actinopterygii</taxon>
        <taxon>Neopterygii</taxon>
        <taxon>Teleostei</taxon>
        <taxon>Neoteleostei</taxon>
        <taxon>Acanthomorphata</taxon>
        <taxon>Zeiogadaria</taxon>
        <taxon>Gadariae</taxon>
        <taxon>Gadiformes</taxon>
        <taxon>Muraenolepidoidei</taxon>
        <taxon>Muraenolepididae</taxon>
        <taxon>Muraenolepis</taxon>
    </lineage>
</organism>
<feature type="compositionally biased region" description="Basic and acidic residues" evidence="1">
    <location>
        <begin position="27"/>
        <end position="37"/>
    </location>
</feature>
<evidence type="ECO:0000256" key="1">
    <source>
        <dbReference type="SAM" id="MobiDB-lite"/>
    </source>
</evidence>
<sequence length="96" mass="10279">MLRRRNCGGTPQNPVILLVSKRPNTSKIRDDMTERRSGGGGRKRSRRGDEREGTAQTMALASTCGSTFSTPPCCLGLRVPGLEEEGDSTGAVVCLL</sequence>
<gene>
    <name evidence="2" type="ORF">NHX12_019909</name>
</gene>
<dbReference type="EMBL" id="JANIIK010000035">
    <property type="protein sequence ID" value="KAJ3613663.1"/>
    <property type="molecule type" value="Genomic_DNA"/>
</dbReference>
<protein>
    <submittedName>
        <fullName evidence="2">Uncharacterized protein</fullName>
    </submittedName>
</protein>
<feature type="region of interest" description="Disordered" evidence="1">
    <location>
        <begin position="22"/>
        <end position="57"/>
    </location>
</feature>
<comment type="caution">
    <text evidence="2">The sequence shown here is derived from an EMBL/GenBank/DDBJ whole genome shotgun (WGS) entry which is preliminary data.</text>
</comment>